<dbReference type="Pfam" id="PF03466">
    <property type="entry name" value="LysR_substrate"/>
    <property type="match status" value="1"/>
</dbReference>
<evidence type="ECO:0000256" key="3">
    <source>
        <dbReference type="ARBA" id="ARBA00023125"/>
    </source>
</evidence>
<evidence type="ECO:0000313" key="7">
    <source>
        <dbReference type="Proteomes" id="UP000256862"/>
    </source>
</evidence>
<evidence type="ECO:0000256" key="1">
    <source>
        <dbReference type="ARBA" id="ARBA00009437"/>
    </source>
</evidence>
<keyword evidence="4" id="KW-0804">Transcription</keyword>
<dbReference type="PRINTS" id="PR00039">
    <property type="entry name" value="HTHLYSR"/>
</dbReference>
<dbReference type="Proteomes" id="UP000256862">
    <property type="component" value="Plasmid CO2235_mp"/>
</dbReference>
<dbReference type="GO" id="GO:0003700">
    <property type="term" value="F:DNA-binding transcription factor activity"/>
    <property type="evidence" value="ECO:0007669"/>
    <property type="project" value="InterPro"/>
</dbReference>
<comment type="caution">
    <text evidence="6">The sequence shown here is derived from an EMBL/GenBank/DDBJ whole genome shotgun (WGS) entry which is preliminary data.</text>
</comment>
<name>A0A976BGT4_9BURK</name>
<dbReference type="SUPFAM" id="SSF53850">
    <property type="entry name" value="Periplasmic binding protein-like II"/>
    <property type="match status" value="1"/>
</dbReference>
<dbReference type="AlphaFoldDB" id="A0A976BGT4"/>
<dbReference type="Gene3D" id="3.40.190.10">
    <property type="entry name" value="Periplasmic binding protein-like II"/>
    <property type="match status" value="2"/>
</dbReference>
<evidence type="ECO:0000313" key="6">
    <source>
        <dbReference type="EMBL" id="SPC18368.1"/>
    </source>
</evidence>
<dbReference type="Pfam" id="PF00126">
    <property type="entry name" value="HTH_1"/>
    <property type="match status" value="1"/>
</dbReference>
<dbReference type="InterPro" id="IPR005119">
    <property type="entry name" value="LysR_subst-bd"/>
</dbReference>
<dbReference type="GO" id="GO:0032993">
    <property type="term" value="C:protein-DNA complex"/>
    <property type="evidence" value="ECO:0007669"/>
    <property type="project" value="TreeGrafter"/>
</dbReference>
<organism evidence="6 7">
    <name type="scientific">Cupriavidus oxalaticus</name>
    <dbReference type="NCBI Taxonomy" id="96344"/>
    <lineage>
        <taxon>Bacteria</taxon>
        <taxon>Pseudomonadati</taxon>
        <taxon>Pseudomonadota</taxon>
        <taxon>Betaproteobacteria</taxon>
        <taxon>Burkholderiales</taxon>
        <taxon>Burkholderiaceae</taxon>
        <taxon>Cupriavidus</taxon>
    </lineage>
</organism>
<sequence length="348" mass="37200">MKRSNKNLPVAIATSGLAGATVPMLARVLAGRLIRQGRLRQLQLLVMVADCGCIARAAKEACMSQSAATQALAQLELLLGIKLFERHARGIRPTEGGRGFISHVREVMARLQESAEFLAASRQGNTMVLRIGSIPAASYALTAPVLSTFHQAHPEVRIELHEDRGVRLIPLLGAGCLDVVFCRMPPLLPKALQFESILDDDAMIVASSTHPLRKRASIPIQALQGANWVLPPAGVHLRDVFDSIVLNALPDAKLLPLAAVSLPVLETFLQLPGSVALIPRSISAGVLAGGRVCRLQVELPARLAPLGAVHVTEQVPDLVQRLLAIARRETSACGLAMQEGPHGCRVSE</sequence>
<gene>
    <name evidence="6" type="ORF">CO2235_MP10466</name>
</gene>
<proteinExistence type="inferred from homology"/>
<keyword evidence="3" id="KW-0238">DNA-binding</keyword>
<dbReference type="InterPro" id="IPR036390">
    <property type="entry name" value="WH_DNA-bd_sf"/>
</dbReference>
<evidence type="ECO:0000259" key="5">
    <source>
        <dbReference type="PROSITE" id="PS50931"/>
    </source>
</evidence>
<dbReference type="InterPro" id="IPR036388">
    <property type="entry name" value="WH-like_DNA-bd_sf"/>
</dbReference>
<dbReference type="EMBL" id="OGUS01000132">
    <property type="protein sequence ID" value="SPC18368.1"/>
    <property type="molecule type" value="Genomic_DNA"/>
</dbReference>
<geneLocation type="plasmid" evidence="7">
    <name>co2235_mp</name>
</geneLocation>
<protein>
    <submittedName>
        <fullName evidence="6">Transcriptional regulator, LysR-family</fullName>
    </submittedName>
</protein>
<dbReference type="PANTHER" id="PTHR30346:SF9">
    <property type="entry name" value="LYSR FAMILY TRANSCRIPTIONAL REGULATOR"/>
    <property type="match status" value="1"/>
</dbReference>
<dbReference type="PANTHER" id="PTHR30346">
    <property type="entry name" value="TRANSCRIPTIONAL DUAL REGULATOR HCAR-RELATED"/>
    <property type="match status" value="1"/>
</dbReference>
<dbReference type="InterPro" id="IPR000847">
    <property type="entry name" value="LysR_HTH_N"/>
</dbReference>
<accession>A0A976BGT4</accession>
<feature type="domain" description="HTH lysR-type" evidence="5">
    <location>
        <begin position="39"/>
        <end position="94"/>
    </location>
</feature>
<dbReference type="PROSITE" id="PS50931">
    <property type="entry name" value="HTH_LYSR"/>
    <property type="match status" value="1"/>
</dbReference>
<dbReference type="GO" id="GO:0003677">
    <property type="term" value="F:DNA binding"/>
    <property type="evidence" value="ECO:0007669"/>
    <property type="project" value="UniProtKB-KW"/>
</dbReference>
<reference evidence="6 7" key="1">
    <citation type="submission" date="2018-01" db="EMBL/GenBank/DDBJ databases">
        <authorList>
            <person name="Clerissi C."/>
        </authorList>
    </citation>
    <scope>NUCLEOTIDE SEQUENCE [LARGE SCALE GENOMIC DNA]</scope>
    <source>
        <strain evidence="6">Cupriavidus oxalaticus LMG 2235</strain>
        <plasmid evidence="7">co2235_mp</plasmid>
    </source>
</reference>
<keyword evidence="2" id="KW-0805">Transcription regulation</keyword>
<evidence type="ECO:0000256" key="4">
    <source>
        <dbReference type="ARBA" id="ARBA00023163"/>
    </source>
</evidence>
<evidence type="ECO:0000256" key="2">
    <source>
        <dbReference type="ARBA" id="ARBA00023015"/>
    </source>
</evidence>
<dbReference type="SUPFAM" id="SSF46785">
    <property type="entry name" value="Winged helix' DNA-binding domain"/>
    <property type="match status" value="1"/>
</dbReference>
<comment type="similarity">
    <text evidence="1">Belongs to the LysR transcriptional regulatory family.</text>
</comment>
<dbReference type="Gene3D" id="1.10.10.10">
    <property type="entry name" value="Winged helix-like DNA-binding domain superfamily/Winged helix DNA-binding domain"/>
    <property type="match status" value="1"/>
</dbReference>